<keyword evidence="3" id="KW-0805">Transcription regulation</keyword>
<evidence type="ECO:0000313" key="7">
    <source>
        <dbReference type="EMBL" id="KAK2728193.1"/>
    </source>
</evidence>
<dbReference type="GO" id="GO:0003700">
    <property type="term" value="F:DNA-binding transcription factor activity"/>
    <property type="evidence" value="ECO:0007669"/>
    <property type="project" value="InterPro"/>
</dbReference>
<gene>
    <name evidence="7" type="ORF">CKAH01_11187</name>
</gene>
<dbReference type="AlphaFoldDB" id="A0AAE0CXX8"/>
<proteinExistence type="predicted"/>
<dbReference type="SUPFAM" id="SSF46689">
    <property type="entry name" value="Homeodomain-like"/>
    <property type="match status" value="1"/>
</dbReference>
<dbReference type="InterPro" id="IPR009959">
    <property type="entry name" value="Cyclase_SnoaL-like"/>
</dbReference>
<dbReference type="Gene3D" id="3.40.10.10">
    <property type="entry name" value="DNA Methylphosphotriester Repair Domain"/>
    <property type="match status" value="1"/>
</dbReference>
<dbReference type="InterPro" id="IPR009057">
    <property type="entry name" value="Homeodomain-like_sf"/>
</dbReference>
<dbReference type="GO" id="GO:0006281">
    <property type="term" value="P:DNA repair"/>
    <property type="evidence" value="ECO:0007669"/>
    <property type="project" value="InterPro"/>
</dbReference>
<comment type="caution">
    <text evidence="7">The sequence shown here is derived from an EMBL/GenBank/DDBJ whole genome shotgun (WGS) entry which is preliminary data.</text>
</comment>
<organism evidence="7 8">
    <name type="scientific">Colletotrichum kahawae</name>
    <name type="common">Coffee berry disease fungus</name>
    <dbReference type="NCBI Taxonomy" id="34407"/>
    <lineage>
        <taxon>Eukaryota</taxon>
        <taxon>Fungi</taxon>
        <taxon>Dikarya</taxon>
        <taxon>Ascomycota</taxon>
        <taxon>Pezizomycotina</taxon>
        <taxon>Sordariomycetes</taxon>
        <taxon>Hypocreomycetidae</taxon>
        <taxon>Glomerellales</taxon>
        <taxon>Glomerellaceae</taxon>
        <taxon>Colletotrichum</taxon>
        <taxon>Colletotrichum gloeosporioides species complex</taxon>
    </lineage>
</organism>
<dbReference type="SUPFAM" id="SSF54427">
    <property type="entry name" value="NTF2-like"/>
    <property type="match status" value="1"/>
</dbReference>
<evidence type="ECO:0000256" key="2">
    <source>
        <dbReference type="ARBA" id="ARBA00022603"/>
    </source>
</evidence>
<keyword evidence="8" id="KW-1185">Reference proteome</keyword>
<dbReference type="Gene3D" id="3.10.450.50">
    <property type="match status" value="1"/>
</dbReference>
<reference evidence="7" key="1">
    <citation type="submission" date="2023-02" db="EMBL/GenBank/DDBJ databases">
        <title>Colletotrichum kahawae CIFC_Que2 genome sequencing and assembly.</title>
        <authorList>
            <person name="Baroncelli R."/>
        </authorList>
    </citation>
    <scope>NUCLEOTIDE SEQUENCE</scope>
    <source>
        <strain evidence="7">CIFC_Que2</strain>
    </source>
</reference>
<dbReference type="Pfam" id="PF02805">
    <property type="entry name" value="Ada_Zn_binding"/>
    <property type="match status" value="1"/>
</dbReference>
<dbReference type="PROSITE" id="PS01124">
    <property type="entry name" value="HTH_ARAC_FAMILY_2"/>
    <property type="match status" value="1"/>
</dbReference>
<dbReference type="SUPFAM" id="SSF57884">
    <property type="entry name" value="Ada DNA repair protein, N-terminal domain (N-Ada 10)"/>
    <property type="match status" value="1"/>
</dbReference>
<dbReference type="InterPro" id="IPR018060">
    <property type="entry name" value="HTH_AraC"/>
</dbReference>
<dbReference type="GO" id="GO:0043565">
    <property type="term" value="F:sequence-specific DNA binding"/>
    <property type="evidence" value="ECO:0007669"/>
    <property type="project" value="InterPro"/>
</dbReference>
<dbReference type="GO" id="GO:0032259">
    <property type="term" value="P:methylation"/>
    <property type="evidence" value="ECO:0007669"/>
    <property type="project" value="UniProtKB-KW"/>
</dbReference>
<dbReference type="GO" id="GO:0030638">
    <property type="term" value="P:polyketide metabolic process"/>
    <property type="evidence" value="ECO:0007669"/>
    <property type="project" value="InterPro"/>
</dbReference>
<dbReference type="InterPro" id="IPR032710">
    <property type="entry name" value="NTF2-like_dom_sf"/>
</dbReference>
<evidence type="ECO:0000259" key="6">
    <source>
        <dbReference type="PROSITE" id="PS01124"/>
    </source>
</evidence>
<dbReference type="PANTHER" id="PTHR38436:SF1">
    <property type="entry name" value="ESTER CYCLASE"/>
    <property type="match status" value="1"/>
</dbReference>
<sequence length="394" mass="43693">MPTEEEQININIIAEYFAEYWGKGNADIVDKLCADNFVINYPMHGPRYGREEAKRMLREFKEAFPDISFHAYQHPLIASGPYVVGRWIGGGTHTGVAFHDLAVGALDQPNTGKKMYFSGTTIFTLKDGKIVDETGEEGALTALQQLGLIQGPNTGKEIKYLHETPAAHASFIYGVLTTRIFCRPTCPARLARQANVVFFDAAEDAVRAGFRPCKRCKPDSATPERRNQEVVQRACGIIRDRNGVVTPAEAAKLVGLSYRYFHGVFKEVTGVTPAHFARQCREEQLGDAVSSASLNTPLVATLTDNTTVVPKTSDELCAINSLNPAESGYKESSSENHELEMELDLIWREMCQDDGHGLWDQVDETLNGEMPWDELLSGAYQVNDADILDAEWII</sequence>
<dbReference type="PANTHER" id="PTHR38436">
    <property type="entry name" value="POLYKETIDE CYCLASE SNOAL-LIKE DOMAIN"/>
    <property type="match status" value="1"/>
</dbReference>
<feature type="domain" description="HTH araC/xylS-type" evidence="6">
    <location>
        <begin position="231"/>
        <end position="279"/>
    </location>
</feature>
<keyword evidence="5" id="KW-0804">Transcription</keyword>
<dbReference type="Gene3D" id="1.10.10.60">
    <property type="entry name" value="Homeodomain-like"/>
    <property type="match status" value="1"/>
</dbReference>
<evidence type="ECO:0000313" key="8">
    <source>
        <dbReference type="Proteomes" id="UP001281614"/>
    </source>
</evidence>
<dbReference type="Pfam" id="PF07366">
    <property type="entry name" value="SnoaL"/>
    <property type="match status" value="1"/>
</dbReference>
<evidence type="ECO:0000256" key="4">
    <source>
        <dbReference type="ARBA" id="ARBA00023159"/>
    </source>
</evidence>
<dbReference type="InterPro" id="IPR035451">
    <property type="entry name" value="Ada-like_dom_sf"/>
</dbReference>
<dbReference type="GO" id="GO:0008270">
    <property type="term" value="F:zinc ion binding"/>
    <property type="evidence" value="ECO:0007669"/>
    <property type="project" value="InterPro"/>
</dbReference>
<comment type="cofactor">
    <cofactor evidence="1">
        <name>Zn(2+)</name>
        <dbReference type="ChEBI" id="CHEBI:29105"/>
    </cofactor>
</comment>
<keyword evidence="2" id="KW-0808">Transferase</keyword>
<dbReference type="EMBL" id="VYYT01000885">
    <property type="protein sequence ID" value="KAK2728193.1"/>
    <property type="molecule type" value="Genomic_DNA"/>
</dbReference>
<evidence type="ECO:0000256" key="1">
    <source>
        <dbReference type="ARBA" id="ARBA00001947"/>
    </source>
</evidence>
<dbReference type="GO" id="GO:0008168">
    <property type="term" value="F:methyltransferase activity"/>
    <property type="evidence" value="ECO:0007669"/>
    <property type="project" value="UniProtKB-KW"/>
</dbReference>
<protein>
    <submittedName>
        <fullName evidence="7">DNA repair and transcription factor ada</fullName>
    </submittedName>
</protein>
<dbReference type="InterPro" id="IPR004026">
    <property type="entry name" value="Ada_DNA_repair_Zn-bd"/>
</dbReference>
<evidence type="ECO:0000256" key="3">
    <source>
        <dbReference type="ARBA" id="ARBA00023015"/>
    </source>
</evidence>
<evidence type="ECO:0000256" key="5">
    <source>
        <dbReference type="ARBA" id="ARBA00023163"/>
    </source>
</evidence>
<dbReference type="Proteomes" id="UP001281614">
    <property type="component" value="Unassembled WGS sequence"/>
</dbReference>
<name>A0AAE0CXX8_COLKA</name>
<keyword evidence="2" id="KW-0489">Methyltransferase</keyword>
<keyword evidence="4" id="KW-0010">Activator</keyword>
<accession>A0AAE0CXX8</accession>